<keyword evidence="2" id="KW-1015">Disulfide bond</keyword>
<feature type="signal peptide" evidence="5">
    <location>
        <begin position="1"/>
        <end position="17"/>
    </location>
</feature>
<comment type="caution">
    <text evidence="6">The sequence shown here is derived from an EMBL/GenBank/DDBJ whole genome shotgun (WGS) entry which is preliminary data.</text>
</comment>
<feature type="chain" id="PRO_5004034556" evidence="5">
    <location>
        <begin position="18"/>
        <end position="926"/>
    </location>
</feature>
<gene>
    <name evidence="6" type="ORF">G210_5615</name>
</gene>
<dbReference type="SUPFAM" id="SSF52058">
    <property type="entry name" value="L domain-like"/>
    <property type="match status" value="1"/>
</dbReference>
<evidence type="ECO:0000256" key="5">
    <source>
        <dbReference type="SAM" id="SignalP"/>
    </source>
</evidence>
<dbReference type="Pfam" id="PF03583">
    <property type="entry name" value="LIP"/>
    <property type="match status" value="1"/>
</dbReference>
<reference evidence="6 7" key="1">
    <citation type="submission" date="2013-02" db="EMBL/GenBank/DDBJ databases">
        <title>Genome sequence of Candida maltosa Xu316, a potential industrial strain for xylitol and ethanol production.</title>
        <authorList>
            <person name="Yu J."/>
            <person name="Wang Q."/>
            <person name="Geng X."/>
            <person name="Bao W."/>
            <person name="He P."/>
            <person name="Cai J."/>
        </authorList>
    </citation>
    <scope>NUCLEOTIDE SEQUENCE [LARGE SCALE GENOMIC DNA]</scope>
    <source>
        <strain evidence="7">Xu316</strain>
    </source>
</reference>
<evidence type="ECO:0000256" key="4">
    <source>
        <dbReference type="ARBA" id="ARBA00023369"/>
    </source>
</evidence>
<dbReference type="InterPro" id="IPR005152">
    <property type="entry name" value="Lipase_secreted"/>
</dbReference>
<dbReference type="GO" id="GO:0004806">
    <property type="term" value="F:triacylglycerol lipase activity"/>
    <property type="evidence" value="ECO:0007669"/>
    <property type="project" value="UniProtKB-EC"/>
</dbReference>
<proteinExistence type="predicted"/>
<dbReference type="Gene3D" id="1.10.260.130">
    <property type="match status" value="1"/>
</dbReference>
<dbReference type="Gene3D" id="3.40.50.1820">
    <property type="entry name" value="alpha/beta hydrolase"/>
    <property type="match status" value="1"/>
</dbReference>
<evidence type="ECO:0000313" key="7">
    <source>
        <dbReference type="Proteomes" id="UP000011777"/>
    </source>
</evidence>
<dbReference type="OrthoDB" id="2373480at2759"/>
<evidence type="ECO:0000256" key="1">
    <source>
        <dbReference type="ARBA" id="ARBA00022729"/>
    </source>
</evidence>
<sequence>MKFLIFLLLSIISPILASPIAPTPPSEDPFYSPPAGYENAKNGEILKLRKTPHQLSSLVFPAEIKNSWQLLVKSEDQFGNDTAIVTTIIEPYNADPSKLLSYQTFEDSASVDCATSYGLQYGAPLGTIAIRGEMTFIVDALKNGYYVNVPDHNGPKATWTVGKQSGHATLDAIQAALKSGNETGIDEKAEVALWGFSGGSLASAWAASLQEEYAPALDGQLIGAALGGFFTNLTALLEITDGALFAGFIPNLLNGLGNGYPEFRERLDDRIGANASAVLHDDLDYCAAAAIASFYYDEFFTGPKRLFADGFGVLDDPYVSEVLHNNSIVTWGKESVPKIPIFVYHGTLDSVCPIKDVRVVYQNWCDWGIESFEFAEALASGHNTETIIGAPAALTWLEARFNGVEPVKGCQHTTRLINALYPNVSSATYDYYMGLYDVLVGDEIGPDVNSDNSSMNANENEVIRNIHKLPNELIDLIFSYIPACGLNTFLSYPPLVHHVAKFITKQVEITGPTIPDHKETHIIAHCRETEHTIPSFVNVEDLIEFCKKYHVLPKEVWMYVDEIQQNDVSFLKLCNSICLWGSIDGEEEYQVRREMFEELNIHEFNFRFPENSFNSEFVGTFPKKLRCLGIETGKTLGYQPVFKQFQFLETLHLQSANMDLFRCLPASVSRLTIQSFHVDRDYNVGDSVLWNLKSFNVPLVSYDENFTLESVFRQMPNLQEFSTTAASISDDNDAYLPTSLKSLSLSYVTTFGDLTRLENLRELILVECEFPVEAFKDSSNFPHLQVFEFYTYKNSDVVIDHMTFPDSLRMMTLTAPLSIKKWTLPKRLSFLEVNNFDFGKDFKLDLPSSLDILEIARTSLESLDGVIFPIGLTILRIVGNACLTSMRGTNLDQLERLSLLLIIQNGFERMDMDEPINSPKCVVTFL</sequence>
<dbReference type="Gene3D" id="3.80.10.10">
    <property type="entry name" value="Ribonuclease Inhibitor"/>
    <property type="match status" value="1"/>
</dbReference>
<dbReference type="STRING" id="1245528.M3HQ51"/>
<protein>
    <submittedName>
        <fullName evidence="6">Lipase 1</fullName>
    </submittedName>
</protein>
<dbReference type="PANTHER" id="PTHR34853">
    <property type="match status" value="1"/>
</dbReference>
<accession>M3HQ51</accession>
<dbReference type="EMBL" id="AOGT01000591">
    <property type="protein sequence ID" value="EMG49582.1"/>
    <property type="molecule type" value="Genomic_DNA"/>
</dbReference>
<comment type="catalytic activity">
    <reaction evidence="4">
        <text>a triacylglycerol + H2O = a diacylglycerol + a fatty acid + H(+)</text>
        <dbReference type="Rhea" id="RHEA:12044"/>
        <dbReference type="ChEBI" id="CHEBI:15377"/>
        <dbReference type="ChEBI" id="CHEBI:15378"/>
        <dbReference type="ChEBI" id="CHEBI:17855"/>
        <dbReference type="ChEBI" id="CHEBI:18035"/>
        <dbReference type="ChEBI" id="CHEBI:28868"/>
        <dbReference type="EC" id="3.1.1.3"/>
    </reaction>
    <physiologicalReaction direction="left-to-right" evidence="4">
        <dbReference type="Rhea" id="RHEA:12045"/>
    </physiologicalReaction>
</comment>
<evidence type="ECO:0000256" key="2">
    <source>
        <dbReference type="ARBA" id="ARBA00023157"/>
    </source>
</evidence>
<dbReference type="PANTHER" id="PTHR34853:SF1">
    <property type="entry name" value="LIPASE 5"/>
    <property type="match status" value="1"/>
</dbReference>
<dbReference type="AlphaFoldDB" id="M3HQ51"/>
<name>M3HQ51_CANMX</name>
<dbReference type="GO" id="GO:0016042">
    <property type="term" value="P:lipid catabolic process"/>
    <property type="evidence" value="ECO:0007669"/>
    <property type="project" value="InterPro"/>
</dbReference>
<dbReference type="Proteomes" id="UP000011777">
    <property type="component" value="Unassembled WGS sequence"/>
</dbReference>
<organism evidence="6 7">
    <name type="scientific">Candida maltosa (strain Xu316)</name>
    <name type="common">Yeast</name>
    <dbReference type="NCBI Taxonomy" id="1245528"/>
    <lineage>
        <taxon>Eukaryota</taxon>
        <taxon>Fungi</taxon>
        <taxon>Dikarya</taxon>
        <taxon>Ascomycota</taxon>
        <taxon>Saccharomycotina</taxon>
        <taxon>Pichiomycetes</taxon>
        <taxon>Debaryomycetaceae</taxon>
        <taxon>Candida/Lodderomyces clade</taxon>
        <taxon>Candida</taxon>
    </lineage>
</organism>
<keyword evidence="7" id="KW-1185">Reference proteome</keyword>
<keyword evidence="3" id="KW-0325">Glycoprotein</keyword>
<dbReference type="InterPro" id="IPR029058">
    <property type="entry name" value="AB_hydrolase_fold"/>
</dbReference>
<dbReference type="HOGENOM" id="CLU_315450_0_0_1"/>
<dbReference type="SUPFAM" id="SSF53474">
    <property type="entry name" value="alpha/beta-Hydrolases"/>
    <property type="match status" value="1"/>
</dbReference>
<evidence type="ECO:0000256" key="3">
    <source>
        <dbReference type="ARBA" id="ARBA00023180"/>
    </source>
</evidence>
<evidence type="ECO:0000313" key="6">
    <source>
        <dbReference type="EMBL" id="EMG49582.1"/>
    </source>
</evidence>
<dbReference type="eggNOG" id="ENOG502S2P7">
    <property type="taxonomic scope" value="Eukaryota"/>
</dbReference>
<keyword evidence="1 5" id="KW-0732">Signal</keyword>
<dbReference type="InterPro" id="IPR032675">
    <property type="entry name" value="LRR_dom_sf"/>
</dbReference>